<name>A0A134BRT5_VEIPA</name>
<evidence type="ECO:0000256" key="3">
    <source>
        <dbReference type="ARBA" id="ARBA00022741"/>
    </source>
</evidence>
<evidence type="ECO:0000256" key="4">
    <source>
        <dbReference type="ARBA" id="ARBA00022840"/>
    </source>
</evidence>
<evidence type="ECO:0000313" key="7">
    <source>
        <dbReference type="EMBL" id="WMS19170.1"/>
    </source>
</evidence>
<dbReference type="Pfam" id="PF08352">
    <property type="entry name" value="oligo_HPY"/>
    <property type="match status" value="1"/>
</dbReference>
<dbReference type="GO" id="GO:0015833">
    <property type="term" value="P:peptide transport"/>
    <property type="evidence" value="ECO:0007669"/>
    <property type="project" value="InterPro"/>
</dbReference>
<sequence>MSYVWETDNLVKEFTLSGGLFKPKQTVHAVQGVSLYQSPGETLGIVGESGCGKSTFGYTLMGLYQATSGSIYMNGRHINPYVDRESVHPVMQMVFQNPYASLNPRLTVNAILEEPLELDPKYTPRDRVIRVKEVLDQVGLNMSFGERYAHELSGGQRQRIGIARALIMEPQCIICDEPISALDVSIQVQIMTLLERLQEQHGISYLFISHDLNMVRYISHRMVVMYLGAVMEEGPALDLYEFPQHPYTRALTALNGPVMPHAPIGAPLKGDPPNPLDPPKGCLFSGRCPEAEGRCFTERPPLRDWADRRIACWHI</sequence>
<dbReference type="InterPro" id="IPR027417">
    <property type="entry name" value="P-loop_NTPase"/>
</dbReference>
<evidence type="ECO:0000256" key="1">
    <source>
        <dbReference type="ARBA" id="ARBA00005417"/>
    </source>
</evidence>
<dbReference type="FunFam" id="3.40.50.300:FF:000016">
    <property type="entry name" value="Oligopeptide ABC transporter ATP-binding component"/>
    <property type="match status" value="1"/>
</dbReference>
<gene>
    <name evidence="6" type="ORF">KHZ90_08000</name>
    <name evidence="7" type="ORF">RDV51_06865</name>
</gene>
<protein>
    <submittedName>
        <fullName evidence="6">ATP-binding cassette domain-containing protein</fullName>
    </submittedName>
</protein>
<keyword evidence="4 6" id="KW-0067">ATP-binding</keyword>
<dbReference type="GO" id="GO:0005524">
    <property type="term" value="F:ATP binding"/>
    <property type="evidence" value="ECO:0007669"/>
    <property type="project" value="UniProtKB-KW"/>
</dbReference>
<reference evidence="6" key="1">
    <citation type="submission" date="2021-02" db="EMBL/GenBank/DDBJ databases">
        <title>Infant gut strain persistence is associated with maternal origin, phylogeny, and functional potential including surface adhesion and iron acquisition.</title>
        <authorList>
            <person name="Lou Y.C."/>
        </authorList>
    </citation>
    <scope>NUCLEOTIDE SEQUENCE</scope>
    <source>
        <strain evidence="6">L3_108_031G1_dasL3_108_031G1_concoct_20</strain>
    </source>
</reference>
<proteinExistence type="inferred from homology"/>
<dbReference type="InterPro" id="IPR017871">
    <property type="entry name" value="ABC_transporter-like_CS"/>
</dbReference>
<evidence type="ECO:0000256" key="2">
    <source>
        <dbReference type="ARBA" id="ARBA00022448"/>
    </source>
</evidence>
<accession>A0A134BRT5</accession>
<dbReference type="STRING" id="29466.GCA_002005185_01128"/>
<organism evidence="6 8">
    <name type="scientific">Veillonella parvula</name>
    <name type="common">Staphylococcus parvulus</name>
    <dbReference type="NCBI Taxonomy" id="29466"/>
    <lineage>
        <taxon>Bacteria</taxon>
        <taxon>Bacillati</taxon>
        <taxon>Bacillota</taxon>
        <taxon>Negativicutes</taxon>
        <taxon>Veillonellales</taxon>
        <taxon>Veillonellaceae</taxon>
        <taxon>Veillonella</taxon>
    </lineage>
</organism>
<keyword evidence="2" id="KW-0813">Transport</keyword>
<dbReference type="Proteomes" id="UP000778864">
    <property type="component" value="Unassembled WGS sequence"/>
</dbReference>
<dbReference type="NCBIfam" id="TIGR01727">
    <property type="entry name" value="oligo_HPY"/>
    <property type="match status" value="1"/>
</dbReference>
<dbReference type="PROSITE" id="PS50893">
    <property type="entry name" value="ABC_TRANSPORTER_2"/>
    <property type="match status" value="1"/>
</dbReference>
<dbReference type="Gene3D" id="3.40.50.300">
    <property type="entry name" value="P-loop containing nucleotide triphosphate hydrolases"/>
    <property type="match status" value="1"/>
</dbReference>
<dbReference type="InterPro" id="IPR003593">
    <property type="entry name" value="AAA+_ATPase"/>
</dbReference>
<dbReference type="PANTHER" id="PTHR43776:SF7">
    <property type="entry name" value="D,D-DIPEPTIDE TRANSPORT ATP-BINDING PROTEIN DDPF-RELATED"/>
    <property type="match status" value="1"/>
</dbReference>
<dbReference type="PROSITE" id="PS00211">
    <property type="entry name" value="ABC_TRANSPORTER_1"/>
    <property type="match status" value="1"/>
</dbReference>
<dbReference type="InterPro" id="IPR003439">
    <property type="entry name" value="ABC_transporter-like_ATP-bd"/>
</dbReference>
<dbReference type="SUPFAM" id="SSF52540">
    <property type="entry name" value="P-loop containing nucleoside triphosphate hydrolases"/>
    <property type="match status" value="1"/>
</dbReference>
<dbReference type="GO" id="GO:0055085">
    <property type="term" value="P:transmembrane transport"/>
    <property type="evidence" value="ECO:0007669"/>
    <property type="project" value="UniProtKB-ARBA"/>
</dbReference>
<dbReference type="Proteomes" id="UP001228955">
    <property type="component" value="Chromosome"/>
</dbReference>
<evidence type="ECO:0000313" key="8">
    <source>
        <dbReference type="Proteomes" id="UP000778864"/>
    </source>
</evidence>
<comment type="similarity">
    <text evidence="1">Belongs to the ABC transporter superfamily.</text>
</comment>
<dbReference type="EMBL" id="JAGZMU010000004">
    <property type="protein sequence ID" value="MBS4893702.1"/>
    <property type="molecule type" value="Genomic_DNA"/>
</dbReference>
<dbReference type="EMBL" id="CP133463">
    <property type="protein sequence ID" value="WMS19170.1"/>
    <property type="molecule type" value="Genomic_DNA"/>
</dbReference>
<dbReference type="GO" id="GO:0016887">
    <property type="term" value="F:ATP hydrolysis activity"/>
    <property type="evidence" value="ECO:0007669"/>
    <property type="project" value="InterPro"/>
</dbReference>
<dbReference type="PANTHER" id="PTHR43776">
    <property type="entry name" value="TRANSPORT ATP-BINDING PROTEIN"/>
    <property type="match status" value="1"/>
</dbReference>
<keyword evidence="3" id="KW-0547">Nucleotide-binding</keyword>
<dbReference type="Pfam" id="PF00005">
    <property type="entry name" value="ABC_tran"/>
    <property type="match status" value="1"/>
</dbReference>
<feature type="domain" description="ABC transporter" evidence="5">
    <location>
        <begin position="5"/>
        <end position="252"/>
    </location>
</feature>
<evidence type="ECO:0000259" key="5">
    <source>
        <dbReference type="PROSITE" id="PS50893"/>
    </source>
</evidence>
<dbReference type="SMART" id="SM00382">
    <property type="entry name" value="AAA"/>
    <property type="match status" value="1"/>
</dbReference>
<evidence type="ECO:0000313" key="6">
    <source>
        <dbReference type="EMBL" id="MBS4893702.1"/>
    </source>
</evidence>
<reference evidence="7" key="2">
    <citation type="submission" date="2023-08" db="EMBL/GenBank/DDBJ databases">
        <title>Veillonella_parvula_DSM 2007_complete_genome_hifiasm_Zymo_Research_D6332.</title>
        <authorList>
            <person name="Damerum A."/>
        </authorList>
    </citation>
    <scope>NUCLEOTIDE SEQUENCE</scope>
    <source>
        <strain evidence="7">DSM 2007</strain>
    </source>
</reference>
<dbReference type="CDD" id="cd03257">
    <property type="entry name" value="ABC_NikE_OppD_transporters"/>
    <property type="match status" value="1"/>
</dbReference>
<dbReference type="InterPro" id="IPR050319">
    <property type="entry name" value="ABC_transp_ATP-bind"/>
</dbReference>
<dbReference type="InterPro" id="IPR013563">
    <property type="entry name" value="Oligopep_ABC_C"/>
</dbReference>
<dbReference type="RefSeq" id="WP_004695381.1">
    <property type="nucleotide sequence ID" value="NZ_AP031417.1"/>
</dbReference>
<dbReference type="AlphaFoldDB" id="A0A134BRT5"/>